<keyword evidence="3" id="KW-0813">Transport</keyword>
<keyword evidence="5" id="KW-0997">Cell inner membrane</keyword>
<feature type="transmembrane region" description="Helical" evidence="9">
    <location>
        <begin position="896"/>
        <end position="916"/>
    </location>
</feature>
<comment type="similarity">
    <text evidence="2">Belongs to the resistance-nodulation-cell division (RND) (TC 2.A.6) family.</text>
</comment>
<dbReference type="Proteomes" id="UP000029452">
    <property type="component" value="Unassembled WGS sequence"/>
</dbReference>
<evidence type="ECO:0000313" key="11">
    <source>
        <dbReference type="Proteomes" id="UP000029452"/>
    </source>
</evidence>
<keyword evidence="8 9" id="KW-0472">Membrane</keyword>
<dbReference type="Gene3D" id="3.30.70.1320">
    <property type="entry name" value="Multidrug efflux transporter AcrB pore domain like"/>
    <property type="match status" value="1"/>
</dbReference>
<dbReference type="InterPro" id="IPR027463">
    <property type="entry name" value="AcrB_DN_DC_subdom"/>
</dbReference>
<evidence type="ECO:0000256" key="7">
    <source>
        <dbReference type="ARBA" id="ARBA00022989"/>
    </source>
</evidence>
<dbReference type="Gene3D" id="1.20.1640.10">
    <property type="entry name" value="Multidrug efflux transporter AcrB transmembrane domain"/>
    <property type="match status" value="2"/>
</dbReference>
<dbReference type="Gene3D" id="3.30.70.1440">
    <property type="entry name" value="Multidrug efflux transporter AcrB pore domain"/>
    <property type="match status" value="1"/>
</dbReference>
<evidence type="ECO:0000256" key="3">
    <source>
        <dbReference type="ARBA" id="ARBA00022448"/>
    </source>
</evidence>
<dbReference type="RefSeq" id="WP_036081968.1">
    <property type="nucleotide sequence ID" value="NZ_JBPKCJ010000004.1"/>
</dbReference>
<dbReference type="SUPFAM" id="SSF82693">
    <property type="entry name" value="Multidrug efflux transporter AcrB pore domain, PN1, PN2, PC1 and PC2 subdomains"/>
    <property type="match status" value="3"/>
</dbReference>
<evidence type="ECO:0000256" key="6">
    <source>
        <dbReference type="ARBA" id="ARBA00022692"/>
    </source>
</evidence>
<dbReference type="InterPro" id="IPR004764">
    <property type="entry name" value="MdtF-like"/>
</dbReference>
<feature type="transmembrane region" description="Helical" evidence="9">
    <location>
        <begin position="368"/>
        <end position="389"/>
    </location>
</feature>
<dbReference type="PANTHER" id="PTHR32063:SF11">
    <property type="entry name" value="CATION OR DRUG EFFLUX SYSTEM PROTEIN"/>
    <property type="match status" value="1"/>
</dbReference>
<dbReference type="FunFam" id="3.30.70.1430:FF:000001">
    <property type="entry name" value="Efflux pump membrane transporter"/>
    <property type="match status" value="1"/>
</dbReference>
<reference evidence="10 11" key="1">
    <citation type="submission" date="2014-06" db="EMBL/GenBank/DDBJ databases">
        <title>Draft genome sequence of iron oxidizing acidophile Leptospirillum ferriphilum DSM14647.</title>
        <authorList>
            <person name="Cardenas J.P."/>
            <person name="Lazcano M."/>
            <person name="Ossandon F.J."/>
            <person name="Corbett M."/>
            <person name="Holmes D.S."/>
            <person name="Watkin E."/>
        </authorList>
    </citation>
    <scope>NUCLEOTIDE SEQUENCE [LARGE SCALE GENOMIC DNA]</scope>
    <source>
        <strain evidence="10 11">DSM 14647</strain>
    </source>
</reference>
<dbReference type="FunFam" id="1.20.1640.10:FF:000001">
    <property type="entry name" value="Efflux pump membrane transporter"/>
    <property type="match status" value="1"/>
</dbReference>
<dbReference type="PRINTS" id="PR00702">
    <property type="entry name" value="ACRIFLAVINRP"/>
</dbReference>
<dbReference type="Gene3D" id="3.30.70.1430">
    <property type="entry name" value="Multidrug efflux transporter AcrB pore domain"/>
    <property type="match status" value="2"/>
</dbReference>
<feature type="transmembrane region" description="Helical" evidence="9">
    <location>
        <begin position="471"/>
        <end position="498"/>
    </location>
</feature>
<feature type="transmembrane region" description="Helical" evidence="9">
    <location>
        <begin position="9"/>
        <end position="30"/>
    </location>
</feature>
<dbReference type="PANTHER" id="PTHR32063">
    <property type="match status" value="1"/>
</dbReference>
<feature type="transmembrane region" description="Helical" evidence="9">
    <location>
        <begin position="922"/>
        <end position="943"/>
    </location>
</feature>
<dbReference type="GO" id="GO:0015562">
    <property type="term" value="F:efflux transmembrane transporter activity"/>
    <property type="evidence" value="ECO:0007669"/>
    <property type="project" value="InterPro"/>
</dbReference>
<evidence type="ECO:0000256" key="5">
    <source>
        <dbReference type="ARBA" id="ARBA00022519"/>
    </source>
</evidence>
<dbReference type="GO" id="GO:0005886">
    <property type="term" value="C:plasma membrane"/>
    <property type="evidence" value="ECO:0007669"/>
    <property type="project" value="UniProtKB-SubCell"/>
</dbReference>
<dbReference type="Pfam" id="PF00873">
    <property type="entry name" value="ACR_tran"/>
    <property type="match status" value="1"/>
</dbReference>
<protein>
    <submittedName>
        <fullName evidence="10">RND efflux system, inner membrane transporter CmeB</fullName>
    </submittedName>
</protein>
<feature type="transmembrane region" description="Helical" evidence="9">
    <location>
        <begin position="342"/>
        <end position="361"/>
    </location>
</feature>
<dbReference type="GO" id="GO:0009636">
    <property type="term" value="P:response to toxic substance"/>
    <property type="evidence" value="ECO:0007669"/>
    <property type="project" value="UniProtKB-ARBA"/>
</dbReference>
<dbReference type="OrthoDB" id="9807350at2"/>
<organism evidence="10 11">
    <name type="scientific">Leptospirillum ferriphilum</name>
    <dbReference type="NCBI Taxonomy" id="178606"/>
    <lineage>
        <taxon>Bacteria</taxon>
        <taxon>Pseudomonadati</taxon>
        <taxon>Nitrospirota</taxon>
        <taxon>Nitrospiria</taxon>
        <taxon>Nitrospirales</taxon>
        <taxon>Nitrospiraceae</taxon>
        <taxon>Leptospirillum</taxon>
    </lineage>
</organism>
<evidence type="ECO:0000256" key="4">
    <source>
        <dbReference type="ARBA" id="ARBA00022475"/>
    </source>
</evidence>
<evidence type="ECO:0000256" key="1">
    <source>
        <dbReference type="ARBA" id="ARBA00004429"/>
    </source>
</evidence>
<sequence>MVTFFLKRPIFAGVVAIIMVLTGMIAFKLLPVSQFPRIVPPQVTVTANYPGASAQVVADTVTTPLEEVISGVPGMAYMSSNSSNDGSSTITITFKVGYPIDIAAVDVQNRISQASPQLPAIVNQGGIVIQKKNPNFVLIVNLISPDGSIDPITMSNYAYLQIVDPLKRLPGVSDAQIFGERRYSMRIWLNPDKLSRLGVTAVDVQNAIAEQNIQVAAGKIGEAPAPRGTMFEYQVNALGRLSTPEEFGNIIVKAGTTSNAAVRLRDVARIRLGSLQYTSAAHMDKNKTIVIGIFQAPGSNALDLDKAVKDKMKELSKRFPKGMTYSIKYDTTMFVSASMHEVVFTLLEALILVMIVVFLFLQSWRTMVIAGIAIPVSLIGTLAVMKIVGFSLNTVSLLGMVLAIGLVVDDAIVVVENVERQLEHGLPPMEAVRIAMGEVTGPIIATSAVLGAVFVPVGFLPGVTGELYRQFALTIAISVGLSAFNSLTLTPALSGWLLRYRGPSEIFVFRKFNEIFNTVRDGYARMIHRAIEAKWYAMGLFLGGIIMTYGLFVRVPHTFLPVEDQGYFFVIIQLPDGASLERTENVAKTVRDTLLATPGIDHVVSISGFNFLTFANQSNSAAEFAILKPWEVRGRYRTASMIVNEVRPKLLMIPAGLALAFDPPSIPGLGTTGGFEFEVEDLTGKGSKALDQATQDLIAEAKKQPEIDARQVFTTFSTQTPQLDYDLDRTKAKLLGLNLPDIFNTLQIYLGSLYVNNFNMYGRTFRVTLEADKGARKNARDLSRLYVRNTSGGMIPLDTLGKLKPTVGPETISHYNIFGSAQISGGPAPGFSSGDAITAMERAARKSLPNDFGFEWTGITYQELKVGSVEKITFGISLVFVFLFLAALYESWSMPFMVILAVPLAIFGAIFATWLRGKQLDVYSQIGFVMLIGLSAKNAILIVEFARRLREKGEGIVEAAMEAGRLRLRPILMTAFAFILGVIPLMVATGAGAASRQSIGTTVFGGMLAATILSLGFVPIFYAVIEKFREGRKSEEPMESSH</sequence>
<comment type="caution">
    <text evidence="10">The sequence shown here is derived from an EMBL/GenBank/DDBJ whole genome shotgun (WGS) entry which is preliminary data.</text>
</comment>
<dbReference type="PATRIC" id="fig|178606.4.peg.1175"/>
<dbReference type="InterPro" id="IPR001036">
    <property type="entry name" value="Acrflvin-R"/>
</dbReference>
<dbReference type="SUPFAM" id="SSF82866">
    <property type="entry name" value="Multidrug efflux transporter AcrB transmembrane domain"/>
    <property type="match status" value="2"/>
</dbReference>
<dbReference type="SUPFAM" id="SSF82714">
    <property type="entry name" value="Multidrug efflux transporter AcrB TolC docking domain, DN and DC subdomains"/>
    <property type="match status" value="2"/>
</dbReference>
<evidence type="ECO:0000256" key="8">
    <source>
        <dbReference type="ARBA" id="ARBA00023136"/>
    </source>
</evidence>
<dbReference type="NCBIfam" id="NF000282">
    <property type="entry name" value="RND_permease_1"/>
    <property type="match status" value="1"/>
</dbReference>
<keyword evidence="6 9" id="KW-0812">Transmembrane</keyword>
<dbReference type="Gene3D" id="3.30.2090.10">
    <property type="entry name" value="Multidrug efflux transporter AcrB TolC docking domain, DN and DC subdomains"/>
    <property type="match status" value="2"/>
</dbReference>
<accession>A0A094YLE8</accession>
<keyword evidence="4" id="KW-1003">Cell membrane</keyword>
<gene>
    <name evidence="10" type="ORF">LptCag_0642</name>
</gene>
<comment type="subcellular location">
    <subcellularLocation>
        <location evidence="1">Cell inner membrane</location>
        <topology evidence="1">Multi-pass membrane protein</topology>
    </subcellularLocation>
</comment>
<name>A0A094YLE8_9BACT</name>
<dbReference type="EMBL" id="JPGK01000004">
    <property type="protein sequence ID" value="KGA94016.1"/>
    <property type="molecule type" value="Genomic_DNA"/>
</dbReference>
<evidence type="ECO:0000256" key="9">
    <source>
        <dbReference type="SAM" id="Phobius"/>
    </source>
</evidence>
<feature type="transmembrane region" description="Helical" evidence="9">
    <location>
        <begin position="439"/>
        <end position="459"/>
    </location>
</feature>
<proteinExistence type="inferred from homology"/>
<dbReference type="GO" id="GO:0042910">
    <property type="term" value="F:xenobiotic transmembrane transporter activity"/>
    <property type="evidence" value="ECO:0007669"/>
    <property type="project" value="TreeGrafter"/>
</dbReference>
<dbReference type="AlphaFoldDB" id="A0A094YLE8"/>
<feature type="transmembrane region" description="Helical" evidence="9">
    <location>
        <begin position="971"/>
        <end position="991"/>
    </location>
</feature>
<evidence type="ECO:0000256" key="2">
    <source>
        <dbReference type="ARBA" id="ARBA00010942"/>
    </source>
</evidence>
<evidence type="ECO:0000313" key="10">
    <source>
        <dbReference type="EMBL" id="KGA94016.1"/>
    </source>
</evidence>
<feature type="transmembrane region" description="Helical" evidence="9">
    <location>
        <begin position="1003"/>
        <end position="1025"/>
    </location>
</feature>
<feature type="transmembrane region" description="Helical" evidence="9">
    <location>
        <begin position="872"/>
        <end position="889"/>
    </location>
</feature>
<keyword evidence="7 9" id="KW-1133">Transmembrane helix</keyword>
<dbReference type="NCBIfam" id="TIGR00915">
    <property type="entry name" value="2A0602"/>
    <property type="match status" value="1"/>
</dbReference>
<feature type="transmembrane region" description="Helical" evidence="9">
    <location>
        <begin position="535"/>
        <end position="552"/>
    </location>
</feature>